<reference evidence="3" key="1">
    <citation type="submission" date="2017-11" db="EMBL/GenBank/DDBJ databases">
        <authorList>
            <person name="Watanabe M."/>
            <person name="Kojima H."/>
        </authorList>
    </citation>
    <scope>NUCLEOTIDE SEQUENCE [LARGE SCALE GENOMIC DNA]</scope>
    <source>
        <strain evidence="3">Tokyo 01</strain>
    </source>
</reference>
<organism evidence="2 3">
    <name type="scientific">Desulfonema ishimotonii</name>
    <dbReference type="NCBI Taxonomy" id="45657"/>
    <lineage>
        <taxon>Bacteria</taxon>
        <taxon>Pseudomonadati</taxon>
        <taxon>Thermodesulfobacteriota</taxon>
        <taxon>Desulfobacteria</taxon>
        <taxon>Desulfobacterales</taxon>
        <taxon>Desulfococcaceae</taxon>
        <taxon>Desulfonema</taxon>
    </lineage>
</organism>
<keyword evidence="3" id="KW-1185">Reference proteome</keyword>
<dbReference type="GO" id="GO:0004135">
    <property type="term" value="F:amylo-alpha-1,6-glucosidase activity"/>
    <property type="evidence" value="ECO:0007669"/>
    <property type="project" value="InterPro"/>
</dbReference>
<accession>A0A401FTK4</accession>
<name>A0A401FTK4_9BACT</name>
<gene>
    <name evidence="2" type="ORF">DENIS_1253</name>
</gene>
<dbReference type="EMBL" id="BEXT01000001">
    <property type="protein sequence ID" value="GBC60302.1"/>
    <property type="molecule type" value="Genomic_DNA"/>
</dbReference>
<dbReference type="SMART" id="SM00642">
    <property type="entry name" value="Aamy"/>
    <property type="match status" value="1"/>
</dbReference>
<dbReference type="GO" id="GO:0005980">
    <property type="term" value="P:glycogen catabolic process"/>
    <property type="evidence" value="ECO:0007669"/>
    <property type="project" value="InterPro"/>
</dbReference>
<dbReference type="InterPro" id="IPR010401">
    <property type="entry name" value="AGL/Gdb1"/>
</dbReference>
<reference evidence="3" key="2">
    <citation type="submission" date="2019-01" db="EMBL/GenBank/DDBJ databases">
        <title>Genome sequence of Desulfonema ishimotonii strain Tokyo 01.</title>
        <authorList>
            <person name="Fukui M."/>
        </authorList>
    </citation>
    <scope>NUCLEOTIDE SEQUENCE [LARGE SCALE GENOMIC DNA]</scope>
    <source>
        <strain evidence="3">Tokyo 01</strain>
    </source>
</reference>
<sequence length="1428" mass="161003">MRLRIDQQPAPGERRLLFRGDTLTFTVSLSEEAEGRAWLRTGIGHARIAREEIIRDVRHNESPLGRNWFDIPMTPAGKRRYQVTLPLCEVGHFEAKACFLPKNRPDPLWPEGPDTVINVAPADSCCANIIYNAFVRQFGPGKSGAATLTPSEAECIRSLDHSGYTVIPKSGTFRDLIRELDFIIGDLGCRFIQLLPVHPTPTTYARMGRFGSPYAALSFTDVDPALAEFDPKATPLEQFTELVDAVHARQAKVLMDIAINHTGWAANLHEAHPQWLSRDEEGRIEMPGAWGVVWADLTKLDYRHRDLWQYMAGVFLTWCRRGVDGFRCDAGYMIPIPAWTYIVATVRAQYPDTVFLLEGLGGKISVTRDLLSRASLDWAYSELFQNYDRGQIEHYLPEALDIAASDGVMIHFAETHDNNRLASVSETYARMRTALCALFSQHGGFGFANGVEWFAKEKIIVHESSSLSWGASDNQVAHLRRLHALLRNHPAFHDRTELKMVQAGPGNGVALLRHHRPSGKKLLILVNLDDTRQTVVHWQTPDMKGPLFTDLLTGERVAAEEKGDRRACQLSPGQVLCLTDDSSDLKLTEPVAGLPDRIVRQQRRAKALDVYSVCDGVRDMGDFDPDEAGRRLSEDPLGYCRSLNPCGDSPRTVTWQWPRDVRREVMVPPEHFILLRADRPFRARILNGECALGHEESLPCADGSYFALFSPLRTPHEHTPHILKLSVYHTDRCGHVEAPLLFLSRGEDAKVRKVFARSELLEKSLMFLGTNGRGGMLRANIDWGRLDSRYDALLAANISPDFPEDRRVMFTRCRAWVVFQGYSQEIRTDCLDAFRFSQDGRGIWRYHIPTGQGGDIFFNICMEMVPGENAVRISFFRHPNRGGYRYLADHKPVRLILRPDIEDRGFHETTKAYSGAEHHWPAAVTPAADAFDFAPGPDHRLRLEMPGGTFTPEPEWYYMVHRPLEAERGLDPDSDLFSPGYFAACLKGGEIVTLSARVLSAEDKTEERWCSPPLPDHFPLIGDSDDCEPEPALERAMAQFVVRRRHLSTVIAGYPWFLDWGRDTLIVVRGMIAAGKRDAARAILRQFARFEENGTLPNMIRGDDAGDRDTSDAPLWFFIACADLVSAEGNSAFLDEVCDGRTIREILVSMARSVMAGTPNGIRTDPESGLIFSPAHFTWMDTNYPAGTPREGYPIEIQAFWHFALSFMARTDYSENRTKWRELADQVRASVIRYFYIREKGYLADCLHTDPGKPARQAERDDALRPNQLFALTLDAVTEPDICRNVLAACETLLVPGAIRSLADQPVHPPLEIRHHGKLLNEPRHPYWGTYTGDEDTRRKPAYHNGTAWTWVFPSFCEAWVKCYGEDGRNAALAWLSSSTRLINAGCVGQMPEISDGDYPHIPRGCDAQAWGASEVFRVWKRIVSEKF</sequence>
<evidence type="ECO:0000259" key="1">
    <source>
        <dbReference type="SMART" id="SM00642"/>
    </source>
</evidence>
<dbReference type="Proteomes" id="UP000288096">
    <property type="component" value="Unassembled WGS sequence"/>
</dbReference>
<protein>
    <submittedName>
        <fullName evidence="2">Glycogen debranching protein</fullName>
    </submittedName>
</protein>
<dbReference type="GO" id="GO:0004134">
    <property type="term" value="F:4-alpha-glucanotransferase activity"/>
    <property type="evidence" value="ECO:0007669"/>
    <property type="project" value="InterPro"/>
</dbReference>
<dbReference type="SUPFAM" id="SSF48208">
    <property type="entry name" value="Six-hairpin glycosidases"/>
    <property type="match status" value="1"/>
</dbReference>
<proteinExistence type="predicted"/>
<dbReference type="InterPro" id="IPR012341">
    <property type="entry name" value="6hp_glycosidase-like_sf"/>
</dbReference>
<feature type="domain" description="Glycosyl hydrolase family 13 catalytic" evidence="1">
    <location>
        <begin position="165"/>
        <end position="480"/>
    </location>
</feature>
<evidence type="ECO:0000313" key="3">
    <source>
        <dbReference type="Proteomes" id="UP000288096"/>
    </source>
</evidence>
<dbReference type="Pfam" id="PF06202">
    <property type="entry name" value="GDE_C"/>
    <property type="match status" value="1"/>
</dbReference>
<dbReference type="PANTHER" id="PTHR10569">
    <property type="entry name" value="GLYCOGEN DEBRANCHING ENZYME"/>
    <property type="match status" value="1"/>
</dbReference>
<dbReference type="InterPro" id="IPR032790">
    <property type="entry name" value="GDE_C"/>
</dbReference>
<dbReference type="Gene3D" id="3.20.20.80">
    <property type="entry name" value="Glycosidases"/>
    <property type="match status" value="1"/>
</dbReference>
<dbReference type="InterPro" id="IPR024742">
    <property type="entry name" value="Glycogen_debranch_N"/>
</dbReference>
<dbReference type="InterPro" id="IPR006047">
    <property type="entry name" value="GH13_cat_dom"/>
</dbReference>
<dbReference type="RefSeq" id="WP_124327736.1">
    <property type="nucleotide sequence ID" value="NZ_BEXT01000001.1"/>
</dbReference>
<dbReference type="SUPFAM" id="SSF51445">
    <property type="entry name" value="(Trans)glycosidases"/>
    <property type="match status" value="1"/>
</dbReference>
<dbReference type="OrthoDB" id="9761875at2"/>
<comment type="caution">
    <text evidence="2">The sequence shown here is derived from an EMBL/GenBank/DDBJ whole genome shotgun (WGS) entry which is preliminary data.</text>
</comment>
<dbReference type="Gene3D" id="1.50.10.10">
    <property type="match status" value="1"/>
</dbReference>
<dbReference type="InterPro" id="IPR008928">
    <property type="entry name" value="6-hairpin_glycosidase_sf"/>
</dbReference>
<dbReference type="PANTHER" id="PTHR10569:SF2">
    <property type="entry name" value="GLYCOGEN DEBRANCHING ENZYME"/>
    <property type="match status" value="1"/>
</dbReference>
<evidence type="ECO:0000313" key="2">
    <source>
        <dbReference type="EMBL" id="GBC60302.1"/>
    </source>
</evidence>
<dbReference type="Pfam" id="PF12439">
    <property type="entry name" value="GDE_N"/>
    <property type="match status" value="1"/>
</dbReference>
<dbReference type="InterPro" id="IPR017853">
    <property type="entry name" value="GH"/>
</dbReference>